<dbReference type="OrthoDB" id="1850764at2759"/>
<dbReference type="Gramene" id="CDP21481">
    <property type="protein sequence ID" value="CDP21481"/>
    <property type="gene ID" value="GSCOC_T00007302001"/>
</dbReference>
<protein>
    <submittedName>
        <fullName evidence="1">DH200=94 genomic scaffold, scaffold_4435</fullName>
    </submittedName>
</protein>
<sequence length="342" mass="38057">MLFTGSGNGSAVNGILLERLDFQHVVSISVLFSFGLTLSDISHFFLEIIKSPSCIALSKNDSCVMSASDGKVSLFNMMAFKVMTTFMPLPLAITYLAFHPQDNNIIAIGMEDSTIQIYNVRVDEVKTKLKGHHKQITGLAFSQNLNVLVSFGADAQASLCIWNIDGWQKKKMKAIQAPPGHTSPVIGETKVQFHNDQCHSLVSHESQVAVYDTQLECLNSASICYMTYPRDALSASISSATYSCNGLSVYTGFLDSAIGIFDADSLRLHCWIALSIFMPSSIVRYSNDDAQWFIEEAGHAPWFFKFLPWSETIKQVTTRKIKRDCWHSCHFCLGLFYAMVPI</sequence>
<dbReference type="SMART" id="SM00320">
    <property type="entry name" value="WD40"/>
    <property type="match status" value="4"/>
</dbReference>
<keyword evidence="2" id="KW-1185">Reference proteome</keyword>
<dbReference type="AlphaFoldDB" id="A0A068VLA2"/>
<dbReference type="STRING" id="49390.A0A068VLA2"/>
<dbReference type="PhylomeDB" id="A0A068VLA2"/>
<gene>
    <name evidence="1" type="ORF">GSCOC_T00007302001</name>
</gene>
<dbReference type="InterPro" id="IPR001680">
    <property type="entry name" value="WD40_rpt"/>
</dbReference>
<accession>A0A068VLA2</accession>
<evidence type="ECO:0000313" key="1">
    <source>
        <dbReference type="EMBL" id="CDP21481.1"/>
    </source>
</evidence>
<evidence type="ECO:0000313" key="2">
    <source>
        <dbReference type="Proteomes" id="UP000295252"/>
    </source>
</evidence>
<dbReference type="GO" id="GO:0006355">
    <property type="term" value="P:regulation of DNA-templated transcription"/>
    <property type="evidence" value="ECO:0007669"/>
    <property type="project" value="InterPro"/>
</dbReference>
<dbReference type="Pfam" id="PF00400">
    <property type="entry name" value="WD40"/>
    <property type="match status" value="1"/>
</dbReference>
<reference evidence="2" key="1">
    <citation type="journal article" date="2014" name="Science">
        <title>The coffee genome provides insight into the convergent evolution of caffeine biosynthesis.</title>
        <authorList>
            <person name="Denoeud F."/>
            <person name="Carretero-Paulet L."/>
            <person name="Dereeper A."/>
            <person name="Droc G."/>
            <person name="Guyot R."/>
            <person name="Pietrella M."/>
            <person name="Zheng C."/>
            <person name="Alberti A."/>
            <person name="Anthony F."/>
            <person name="Aprea G."/>
            <person name="Aury J.M."/>
            <person name="Bento P."/>
            <person name="Bernard M."/>
            <person name="Bocs S."/>
            <person name="Campa C."/>
            <person name="Cenci A."/>
            <person name="Combes M.C."/>
            <person name="Crouzillat D."/>
            <person name="Da Silva C."/>
            <person name="Daddiego L."/>
            <person name="De Bellis F."/>
            <person name="Dussert S."/>
            <person name="Garsmeur O."/>
            <person name="Gayraud T."/>
            <person name="Guignon V."/>
            <person name="Jahn K."/>
            <person name="Jamilloux V."/>
            <person name="Joet T."/>
            <person name="Labadie K."/>
            <person name="Lan T."/>
            <person name="Leclercq J."/>
            <person name="Lepelley M."/>
            <person name="Leroy T."/>
            <person name="Li L.T."/>
            <person name="Librado P."/>
            <person name="Lopez L."/>
            <person name="Munoz A."/>
            <person name="Noel B."/>
            <person name="Pallavicini A."/>
            <person name="Perrotta G."/>
            <person name="Poncet V."/>
            <person name="Pot D."/>
            <person name="Priyono X."/>
            <person name="Rigoreau M."/>
            <person name="Rouard M."/>
            <person name="Rozas J."/>
            <person name="Tranchant-Dubreuil C."/>
            <person name="VanBuren R."/>
            <person name="Zhang Q."/>
            <person name="Andrade A.C."/>
            <person name="Argout X."/>
            <person name="Bertrand B."/>
            <person name="de Kochko A."/>
            <person name="Graziosi G."/>
            <person name="Henry R.J."/>
            <person name="Jayarama X."/>
            <person name="Ming R."/>
            <person name="Nagai C."/>
            <person name="Rounsley S."/>
            <person name="Sankoff D."/>
            <person name="Giuliano G."/>
            <person name="Albert V.A."/>
            <person name="Wincker P."/>
            <person name="Lashermes P."/>
        </authorList>
    </citation>
    <scope>NUCLEOTIDE SEQUENCE [LARGE SCALE GENOMIC DNA]</scope>
    <source>
        <strain evidence="2">cv. DH200-94</strain>
    </source>
</reference>
<dbReference type="PANTHER" id="PTHR44083">
    <property type="entry name" value="TOPLESS-RELATED PROTEIN 1-RELATED"/>
    <property type="match status" value="1"/>
</dbReference>
<dbReference type="Gene3D" id="2.130.10.10">
    <property type="entry name" value="YVTN repeat-like/Quinoprotein amine dehydrogenase"/>
    <property type="match status" value="1"/>
</dbReference>
<dbReference type="InParanoid" id="A0A068VLA2"/>
<dbReference type="InterPro" id="IPR015943">
    <property type="entry name" value="WD40/YVTN_repeat-like_dom_sf"/>
</dbReference>
<dbReference type="SUPFAM" id="SSF50978">
    <property type="entry name" value="WD40 repeat-like"/>
    <property type="match status" value="1"/>
</dbReference>
<proteinExistence type="predicted"/>
<organism evidence="1 2">
    <name type="scientific">Coffea canephora</name>
    <name type="common">Robusta coffee</name>
    <dbReference type="NCBI Taxonomy" id="49390"/>
    <lineage>
        <taxon>Eukaryota</taxon>
        <taxon>Viridiplantae</taxon>
        <taxon>Streptophyta</taxon>
        <taxon>Embryophyta</taxon>
        <taxon>Tracheophyta</taxon>
        <taxon>Spermatophyta</taxon>
        <taxon>Magnoliopsida</taxon>
        <taxon>eudicotyledons</taxon>
        <taxon>Gunneridae</taxon>
        <taxon>Pentapetalae</taxon>
        <taxon>asterids</taxon>
        <taxon>lamiids</taxon>
        <taxon>Gentianales</taxon>
        <taxon>Rubiaceae</taxon>
        <taxon>Ixoroideae</taxon>
        <taxon>Gardenieae complex</taxon>
        <taxon>Bertiereae - Coffeeae clade</taxon>
        <taxon>Coffeeae</taxon>
        <taxon>Coffea</taxon>
    </lineage>
</organism>
<dbReference type="EMBL" id="HG743519">
    <property type="protein sequence ID" value="CDP21481.1"/>
    <property type="molecule type" value="Genomic_DNA"/>
</dbReference>
<name>A0A068VLA2_COFCA</name>
<dbReference type="InterPro" id="IPR027728">
    <property type="entry name" value="Topless_fam"/>
</dbReference>
<dbReference type="InterPro" id="IPR036322">
    <property type="entry name" value="WD40_repeat_dom_sf"/>
</dbReference>
<feature type="non-terminal residue" evidence="1">
    <location>
        <position position="342"/>
    </location>
</feature>
<dbReference type="PANTHER" id="PTHR44083:SF5">
    <property type="entry name" value="PROTEIN TOPLESS-RELATED PROTEIN 2"/>
    <property type="match status" value="1"/>
</dbReference>
<dbReference type="Proteomes" id="UP000295252">
    <property type="component" value="Unassembled WGS sequence"/>
</dbReference>